<comment type="caution">
    <text evidence="1">The sequence shown here is derived from an EMBL/GenBank/DDBJ whole genome shotgun (WGS) entry which is preliminary data.</text>
</comment>
<accession>A0A1Y2AKC9</accession>
<name>A0A1Y2AKC9_9FUNG</name>
<dbReference type="AlphaFoldDB" id="A0A1Y2AKC9"/>
<protein>
    <submittedName>
        <fullName evidence="1">Uncharacterized protein</fullName>
    </submittedName>
</protein>
<sequence>MESQDLWDNQTLKEFQVKNYSIINNNYVFKLPTGYPVLNFIENFPLFHNIKFTKSTSKRYINKKYVSVKKCNTAYKYSNWLRKNNSKDNENSCSLCSTNRLDDEYEINAYGIEKLRYNTIKKKKI</sequence>
<gene>
    <name evidence="1" type="ORF">LY90DRAFT_515196</name>
</gene>
<dbReference type="Proteomes" id="UP000193920">
    <property type="component" value="Unassembled WGS sequence"/>
</dbReference>
<keyword evidence="2" id="KW-1185">Reference proteome</keyword>
<organism evidence="1 2">
    <name type="scientific">Neocallimastix californiae</name>
    <dbReference type="NCBI Taxonomy" id="1754190"/>
    <lineage>
        <taxon>Eukaryota</taxon>
        <taxon>Fungi</taxon>
        <taxon>Fungi incertae sedis</taxon>
        <taxon>Chytridiomycota</taxon>
        <taxon>Chytridiomycota incertae sedis</taxon>
        <taxon>Neocallimastigomycetes</taxon>
        <taxon>Neocallimastigales</taxon>
        <taxon>Neocallimastigaceae</taxon>
        <taxon>Neocallimastix</taxon>
    </lineage>
</organism>
<reference evidence="1 2" key="1">
    <citation type="submission" date="2016-08" db="EMBL/GenBank/DDBJ databases">
        <title>A Parts List for Fungal Cellulosomes Revealed by Comparative Genomics.</title>
        <authorList>
            <consortium name="DOE Joint Genome Institute"/>
            <person name="Haitjema C.H."/>
            <person name="Gilmore S.P."/>
            <person name="Henske J.K."/>
            <person name="Solomon K.V."/>
            <person name="De Groot R."/>
            <person name="Kuo A."/>
            <person name="Mondo S.J."/>
            <person name="Salamov A.A."/>
            <person name="Labutti K."/>
            <person name="Zhao Z."/>
            <person name="Chiniquy J."/>
            <person name="Barry K."/>
            <person name="Brewer H.M."/>
            <person name="Purvine S.O."/>
            <person name="Wright A.T."/>
            <person name="Boxma B."/>
            <person name="Van Alen T."/>
            <person name="Hackstein J.H."/>
            <person name="Baker S.E."/>
            <person name="Grigoriev I.V."/>
            <person name="O'Malley M.A."/>
        </authorList>
    </citation>
    <scope>NUCLEOTIDE SEQUENCE [LARGE SCALE GENOMIC DNA]</scope>
    <source>
        <strain evidence="1 2">G1</strain>
    </source>
</reference>
<dbReference type="OrthoDB" id="2421874at2759"/>
<evidence type="ECO:0000313" key="2">
    <source>
        <dbReference type="Proteomes" id="UP000193920"/>
    </source>
</evidence>
<evidence type="ECO:0000313" key="1">
    <source>
        <dbReference type="EMBL" id="ORY23001.1"/>
    </source>
</evidence>
<proteinExistence type="predicted"/>
<dbReference type="EMBL" id="MCOG01000239">
    <property type="protein sequence ID" value="ORY23001.1"/>
    <property type="molecule type" value="Genomic_DNA"/>
</dbReference>